<reference evidence="1 2" key="1">
    <citation type="submission" date="2019-03" db="EMBL/GenBank/DDBJ databases">
        <title>Genomic Encyclopedia of Type Strains, Phase IV (KMG-IV): sequencing the most valuable type-strain genomes for metagenomic binning, comparative biology and taxonomic classification.</title>
        <authorList>
            <person name="Goeker M."/>
        </authorList>
    </citation>
    <scope>NUCLEOTIDE SEQUENCE [LARGE SCALE GENOMIC DNA]</scope>
    <source>
        <strain evidence="1 2">DSM 24176</strain>
    </source>
</reference>
<protein>
    <recommendedName>
        <fullName evidence="3">RloB-like protein</fullName>
    </recommendedName>
</protein>
<evidence type="ECO:0000313" key="2">
    <source>
        <dbReference type="Proteomes" id="UP000294545"/>
    </source>
</evidence>
<proteinExistence type="predicted"/>
<dbReference type="Proteomes" id="UP000294545">
    <property type="component" value="Unassembled WGS sequence"/>
</dbReference>
<evidence type="ECO:0000313" key="1">
    <source>
        <dbReference type="EMBL" id="TCK98532.1"/>
    </source>
</evidence>
<evidence type="ECO:0008006" key="3">
    <source>
        <dbReference type="Google" id="ProtNLM"/>
    </source>
</evidence>
<name>A0A4R1N0V6_9FIRM</name>
<organism evidence="1 2">
    <name type="scientific">Natranaerovirga hydrolytica</name>
    <dbReference type="NCBI Taxonomy" id="680378"/>
    <lineage>
        <taxon>Bacteria</taxon>
        <taxon>Bacillati</taxon>
        <taxon>Bacillota</taxon>
        <taxon>Clostridia</taxon>
        <taxon>Lachnospirales</taxon>
        <taxon>Natranaerovirgaceae</taxon>
        <taxon>Natranaerovirga</taxon>
    </lineage>
</organism>
<dbReference type="AlphaFoldDB" id="A0A4R1N0V6"/>
<gene>
    <name evidence="1" type="ORF">EDC19_0961</name>
</gene>
<sequence>MSKRKLSYTKAVIICHGKSESQLCKFIRQNLRISIDIYDDKNGEKSIQITSLKNHLNNRVFQSIDSFTNEFPKTSVVGKGRKRKLEQFRLFIIMDTDDCSESVKHSFINKEMFKNHWAFEYIEPIFNISNLEEVLNRSDIIYQKSGKDIKKQYIKIFPTDVKYIEKNSDTIQLENFMKKLQGDEKTNMERLIQYCLECKN</sequence>
<keyword evidence="2" id="KW-1185">Reference proteome</keyword>
<dbReference type="OrthoDB" id="3078265at2"/>
<dbReference type="EMBL" id="SMGQ01000011">
    <property type="protein sequence ID" value="TCK98532.1"/>
    <property type="molecule type" value="Genomic_DNA"/>
</dbReference>
<dbReference type="RefSeq" id="WP_132281291.1">
    <property type="nucleotide sequence ID" value="NZ_SMGQ01000011.1"/>
</dbReference>
<accession>A0A4R1N0V6</accession>
<comment type="caution">
    <text evidence="1">The sequence shown here is derived from an EMBL/GenBank/DDBJ whole genome shotgun (WGS) entry which is preliminary data.</text>
</comment>